<proteinExistence type="predicted"/>
<reference evidence="2" key="1">
    <citation type="journal article" date="2019" name="Int. J. Syst. Evol. Microbiol.">
        <title>The Global Catalogue of Microorganisms (GCM) 10K type strain sequencing project: providing services to taxonomists for standard genome sequencing and annotation.</title>
        <authorList>
            <consortium name="The Broad Institute Genomics Platform"/>
            <consortium name="The Broad Institute Genome Sequencing Center for Infectious Disease"/>
            <person name="Wu L."/>
            <person name="Ma J."/>
        </authorList>
    </citation>
    <scope>NUCLEOTIDE SEQUENCE [LARGE SCALE GENOMIC DNA]</scope>
    <source>
        <strain evidence="2">KACC 12634</strain>
    </source>
</reference>
<comment type="caution">
    <text evidence="1">The sequence shown here is derived from an EMBL/GenBank/DDBJ whole genome shotgun (WGS) entry which is preliminary data.</text>
</comment>
<name>A0ABW2D3F9_9ACTN</name>
<organism evidence="1 2">
    <name type="scientific">Glycomyces mayteni</name>
    <dbReference type="NCBI Taxonomy" id="543887"/>
    <lineage>
        <taxon>Bacteria</taxon>
        <taxon>Bacillati</taxon>
        <taxon>Actinomycetota</taxon>
        <taxon>Actinomycetes</taxon>
        <taxon>Glycomycetales</taxon>
        <taxon>Glycomycetaceae</taxon>
        <taxon>Glycomyces</taxon>
    </lineage>
</organism>
<protein>
    <submittedName>
        <fullName evidence="1">Uncharacterized protein</fullName>
    </submittedName>
</protein>
<evidence type="ECO:0000313" key="1">
    <source>
        <dbReference type="EMBL" id="MFC6956061.1"/>
    </source>
</evidence>
<sequence>MENLGTCYNRGIPKTELAGWKCERPAVLLTKRGEPICQDCKDRSRETTRNMAHKGFGIHADECPQDCDRPVKGERAQWYNLKDGWMLVDALSNGFYSEHDPSQDVGIEYEDIFKMMSARELEGCLFHPVERVKKTALAELESRG</sequence>
<keyword evidence="2" id="KW-1185">Reference proteome</keyword>
<accession>A0ABW2D3F9</accession>
<dbReference type="Proteomes" id="UP001596470">
    <property type="component" value="Unassembled WGS sequence"/>
</dbReference>
<gene>
    <name evidence="1" type="ORF">ACFQS3_02515</name>
</gene>
<dbReference type="RefSeq" id="WP_382353379.1">
    <property type="nucleotide sequence ID" value="NZ_JBHMBP010000004.1"/>
</dbReference>
<dbReference type="EMBL" id="JBHSYS010000001">
    <property type="protein sequence ID" value="MFC6956061.1"/>
    <property type="molecule type" value="Genomic_DNA"/>
</dbReference>
<evidence type="ECO:0000313" key="2">
    <source>
        <dbReference type="Proteomes" id="UP001596470"/>
    </source>
</evidence>